<dbReference type="Proteomes" id="UP001219525">
    <property type="component" value="Unassembled WGS sequence"/>
</dbReference>
<dbReference type="EMBL" id="JARJCW010000084">
    <property type="protein sequence ID" value="KAJ7196356.1"/>
    <property type="molecule type" value="Genomic_DNA"/>
</dbReference>
<name>A0AAD6Y8J5_9AGAR</name>
<evidence type="ECO:0000313" key="2">
    <source>
        <dbReference type="EMBL" id="KAJ7196356.1"/>
    </source>
</evidence>
<reference evidence="2" key="1">
    <citation type="submission" date="2023-03" db="EMBL/GenBank/DDBJ databases">
        <title>Massive genome expansion in bonnet fungi (Mycena s.s.) driven by repeated elements and novel gene families across ecological guilds.</title>
        <authorList>
            <consortium name="Lawrence Berkeley National Laboratory"/>
            <person name="Harder C.B."/>
            <person name="Miyauchi S."/>
            <person name="Viragh M."/>
            <person name="Kuo A."/>
            <person name="Thoen E."/>
            <person name="Andreopoulos B."/>
            <person name="Lu D."/>
            <person name="Skrede I."/>
            <person name="Drula E."/>
            <person name="Henrissat B."/>
            <person name="Morin E."/>
            <person name="Kohler A."/>
            <person name="Barry K."/>
            <person name="LaButti K."/>
            <person name="Morin E."/>
            <person name="Salamov A."/>
            <person name="Lipzen A."/>
            <person name="Mereny Z."/>
            <person name="Hegedus B."/>
            <person name="Baldrian P."/>
            <person name="Stursova M."/>
            <person name="Weitz H."/>
            <person name="Taylor A."/>
            <person name="Grigoriev I.V."/>
            <person name="Nagy L.G."/>
            <person name="Martin F."/>
            <person name="Kauserud H."/>
        </authorList>
    </citation>
    <scope>NUCLEOTIDE SEQUENCE</scope>
    <source>
        <strain evidence="2">9144</strain>
    </source>
</reference>
<dbReference type="AlphaFoldDB" id="A0AAD6Y8J5"/>
<accession>A0AAD6Y8J5</accession>
<proteinExistence type="predicted"/>
<organism evidence="2 3">
    <name type="scientific">Mycena pura</name>
    <dbReference type="NCBI Taxonomy" id="153505"/>
    <lineage>
        <taxon>Eukaryota</taxon>
        <taxon>Fungi</taxon>
        <taxon>Dikarya</taxon>
        <taxon>Basidiomycota</taxon>
        <taxon>Agaricomycotina</taxon>
        <taxon>Agaricomycetes</taxon>
        <taxon>Agaricomycetidae</taxon>
        <taxon>Agaricales</taxon>
        <taxon>Marasmiineae</taxon>
        <taxon>Mycenaceae</taxon>
        <taxon>Mycena</taxon>
    </lineage>
</organism>
<feature type="region of interest" description="Disordered" evidence="1">
    <location>
        <begin position="1"/>
        <end position="106"/>
    </location>
</feature>
<feature type="compositionally biased region" description="Low complexity" evidence="1">
    <location>
        <begin position="45"/>
        <end position="71"/>
    </location>
</feature>
<evidence type="ECO:0000256" key="1">
    <source>
        <dbReference type="SAM" id="MobiDB-lite"/>
    </source>
</evidence>
<protein>
    <submittedName>
        <fullName evidence="2">Uncharacterized protein</fullName>
    </submittedName>
</protein>
<feature type="compositionally biased region" description="Low complexity" evidence="1">
    <location>
        <begin position="8"/>
        <end position="22"/>
    </location>
</feature>
<sequence length="228" mass="23550">MSMLPRQRGGARARGAAAAARGTPVVGPGRGSAPSTTGYPPTQHAAIAAASTAATPASSTSTVDSAASQSAPGPTGDPTRDDTSASPSVHWLEDGVMGGRNTKDAGSSQRTAAWHFRDVDLSKPSCNKILTTFVRPNGLFSDRSDPVHGTAPPPRSMLGTLCRTPACMQQHGTLALAAQSSHAHSQHGTLACTRVASVVQCHRSKRIAVRTSADGLLYLSKYNSARIK</sequence>
<evidence type="ECO:0000313" key="3">
    <source>
        <dbReference type="Proteomes" id="UP001219525"/>
    </source>
</evidence>
<gene>
    <name evidence="2" type="ORF">GGX14DRAFT_403307</name>
</gene>
<comment type="caution">
    <text evidence="2">The sequence shown here is derived from an EMBL/GenBank/DDBJ whole genome shotgun (WGS) entry which is preliminary data.</text>
</comment>
<keyword evidence="3" id="KW-1185">Reference proteome</keyword>